<feature type="transmembrane region" description="Helical" evidence="2">
    <location>
        <begin position="87"/>
        <end position="112"/>
    </location>
</feature>
<feature type="transmembrane region" description="Helical" evidence="2">
    <location>
        <begin position="402"/>
        <end position="425"/>
    </location>
</feature>
<evidence type="ECO:0000256" key="1">
    <source>
        <dbReference type="SAM" id="MobiDB-lite"/>
    </source>
</evidence>
<feature type="transmembrane region" description="Helical" evidence="2">
    <location>
        <begin position="599"/>
        <end position="619"/>
    </location>
</feature>
<reference evidence="3 4" key="1">
    <citation type="submission" date="2020-10" db="EMBL/GenBank/DDBJ databases">
        <title>Sequencing the genomes of 1000 actinobacteria strains.</title>
        <authorList>
            <person name="Klenk H.-P."/>
        </authorList>
    </citation>
    <scope>NUCLEOTIDE SEQUENCE [LARGE SCALE GENOMIC DNA]</scope>
    <source>
        <strain evidence="3 4">DSM 45157</strain>
    </source>
</reference>
<organism evidence="3 4">
    <name type="scientific">Nocardiopsis terrae</name>
    <dbReference type="NCBI Taxonomy" id="372655"/>
    <lineage>
        <taxon>Bacteria</taxon>
        <taxon>Bacillati</taxon>
        <taxon>Actinomycetota</taxon>
        <taxon>Actinomycetes</taxon>
        <taxon>Streptosporangiales</taxon>
        <taxon>Nocardiopsidaceae</taxon>
        <taxon>Nocardiopsis</taxon>
    </lineage>
</organism>
<name>A0ABR9HAA8_9ACTN</name>
<dbReference type="EMBL" id="JADBDY010000001">
    <property type="protein sequence ID" value="MBE1455964.1"/>
    <property type="molecule type" value="Genomic_DNA"/>
</dbReference>
<feature type="transmembrane region" description="Helical" evidence="2">
    <location>
        <begin position="557"/>
        <end position="579"/>
    </location>
</feature>
<proteinExistence type="predicted"/>
<evidence type="ECO:0000313" key="3">
    <source>
        <dbReference type="EMBL" id="MBE1455964.1"/>
    </source>
</evidence>
<keyword evidence="2" id="KW-0472">Membrane</keyword>
<dbReference type="RefSeq" id="WP_191275597.1">
    <property type="nucleotide sequence ID" value="NZ_BMXJ01000009.1"/>
</dbReference>
<feature type="transmembrane region" description="Helical" evidence="2">
    <location>
        <begin position="305"/>
        <end position="325"/>
    </location>
</feature>
<evidence type="ECO:0000313" key="4">
    <source>
        <dbReference type="Proteomes" id="UP000598217"/>
    </source>
</evidence>
<protein>
    <submittedName>
        <fullName evidence="3">ABC-2 type transport system permease protein</fullName>
    </submittedName>
</protein>
<feature type="transmembrane region" description="Helical" evidence="2">
    <location>
        <begin position="331"/>
        <end position="350"/>
    </location>
</feature>
<dbReference type="Proteomes" id="UP000598217">
    <property type="component" value="Unassembled WGS sequence"/>
</dbReference>
<feature type="transmembrane region" description="Helical" evidence="2">
    <location>
        <begin position="156"/>
        <end position="179"/>
    </location>
</feature>
<keyword evidence="4" id="KW-1185">Reference proteome</keyword>
<sequence>MVQMKLSVLRHGSSNRRTLGGVIGLALALATIAISVFAPIEVAPSLLAAVVGVWVLGWIVGPSGAGGGDESLKPEYFALEPIQPRTVAVGLLAASFVGVTVPVTLAAFLSLLTLGIRFGFLAALVALIAVPLQVVFAVLASRLVMALTGAALRTRIGVEITAVQYAAVLATGFSVYMLYQAASQHGDVLGQIWAQGLPAPYGTLVLALPSGWGAAAVQAAGQGGWAVALGAVAGLAVVNVLLLLGWSALIHQRVTRPTTRPSRGGRRVSGLIVGALPSTPLGAVVGRELRTWGSDPRRALELRIALWTGVLICALGLLVGLTFMIPLSGLITIALAALMSLNIYALDGSALWQTLLTPGAERSDVRGRQIAWLVVFVPPAVLVSLGGMVLTGQSWALPWVSAALPALVGGGAGLIVLFAVAWPAPGPEPHRHGGNPLDSGDVVAQFNVMFPLMIVTAVPPTIVTAAGYFLEIPALMWSGTAVGVLWGLLLGWGLGRVAYRRLEKRGPELLGTLRWGASAGADGEEESEDEQEDKPEAEWAFVTRIERNVESMSSGRGAVLAVLGCTFWLPIYQGAASLFRSLGGAGQPGWHLPLYLPGAWQVPGSLVMLAAGVFMVYLIGRILLGPAPAAGSGESTPETDGNRGGDRSDSTVG</sequence>
<gene>
    <name evidence="3" type="ORF">H4W79_000178</name>
</gene>
<comment type="caution">
    <text evidence="3">The sequence shown here is derived from an EMBL/GenBank/DDBJ whole genome shotgun (WGS) entry which is preliminary data.</text>
</comment>
<feature type="transmembrane region" description="Helical" evidence="2">
    <location>
        <begin position="21"/>
        <end position="40"/>
    </location>
</feature>
<feature type="transmembrane region" description="Helical" evidence="2">
    <location>
        <begin position="370"/>
        <end position="390"/>
    </location>
</feature>
<accession>A0ABR9HAA8</accession>
<feature type="compositionally biased region" description="Basic and acidic residues" evidence="1">
    <location>
        <begin position="640"/>
        <end position="653"/>
    </location>
</feature>
<keyword evidence="2" id="KW-1133">Transmembrane helix</keyword>
<feature type="transmembrane region" description="Helical" evidence="2">
    <location>
        <begin position="224"/>
        <end position="248"/>
    </location>
</feature>
<feature type="transmembrane region" description="Helical" evidence="2">
    <location>
        <begin position="446"/>
        <end position="469"/>
    </location>
</feature>
<feature type="transmembrane region" description="Helical" evidence="2">
    <location>
        <begin position="46"/>
        <end position="66"/>
    </location>
</feature>
<keyword evidence="2" id="KW-0812">Transmembrane</keyword>
<feature type="transmembrane region" description="Helical" evidence="2">
    <location>
        <begin position="475"/>
        <end position="495"/>
    </location>
</feature>
<feature type="region of interest" description="Disordered" evidence="1">
    <location>
        <begin position="629"/>
        <end position="653"/>
    </location>
</feature>
<feature type="transmembrane region" description="Helical" evidence="2">
    <location>
        <begin position="118"/>
        <end position="144"/>
    </location>
</feature>
<evidence type="ECO:0000256" key="2">
    <source>
        <dbReference type="SAM" id="Phobius"/>
    </source>
</evidence>